<sequence>MKRTIYLPDDLATQLNQYLEEHPGETLSSIVQDALELKFAPKNISRLLDLAGIVDDAPCHAGDRAEDHLD</sequence>
<dbReference type="AlphaFoldDB" id="B8HXN8"/>
<dbReference type="KEGG" id="cyn:Cyan7425_4270"/>
<dbReference type="STRING" id="395961.Cyan7425_4270"/>
<dbReference type="EMBL" id="CP001344">
    <property type="protein sequence ID" value="ACL46583.1"/>
    <property type="molecule type" value="Genomic_DNA"/>
</dbReference>
<evidence type="ECO:0008006" key="2">
    <source>
        <dbReference type="Google" id="ProtNLM"/>
    </source>
</evidence>
<reference evidence="1" key="1">
    <citation type="submission" date="2009-01" db="EMBL/GenBank/DDBJ databases">
        <title>Complete sequence of chromosome Cyanothece sp. PCC 7425.</title>
        <authorList>
            <consortium name="US DOE Joint Genome Institute"/>
            <person name="Lucas S."/>
            <person name="Copeland A."/>
            <person name="Lapidus A."/>
            <person name="Glavina del Rio T."/>
            <person name="Dalin E."/>
            <person name="Tice H."/>
            <person name="Bruce D."/>
            <person name="Goodwin L."/>
            <person name="Pitluck S."/>
            <person name="Sims D."/>
            <person name="Meineke L."/>
            <person name="Brettin T."/>
            <person name="Detter J.C."/>
            <person name="Han C."/>
            <person name="Larimer F."/>
            <person name="Land M."/>
            <person name="Hauser L."/>
            <person name="Kyrpides N."/>
            <person name="Ovchinnikova G."/>
            <person name="Liberton M."/>
            <person name="Stoeckel J."/>
            <person name="Banerjee A."/>
            <person name="Singh A."/>
            <person name="Page L."/>
            <person name="Sato H."/>
            <person name="Zhao L."/>
            <person name="Sherman L."/>
            <person name="Pakrasi H."/>
            <person name="Richardson P."/>
        </authorList>
    </citation>
    <scope>NUCLEOTIDE SEQUENCE</scope>
    <source>
        <strain evidence="1">PCC 7425</strain>
    </source>
</reference>
<organism evidence="1">
    <name type="scientific">Cyanothece sp. (strain PCC 7425 / ATCC 29141)</name>
    <dbReference type="NCBI Taxonomy" id="395961"/>
    <lineage>
        <taxon>Bacteria</taxon>
        <taxon>Bacillati</taxon>
        <taxon>Cyanobacteriota</taxon>
        <taxon>Cyanophyceae</taxon>
        <taxon>Gomontiellales</taxon>
        <taxon>Cyanothecaceae</taxon>
        <taxon>Cyanothece</taxon>
    </lineage>
</organism>
<dbReference type="OrthoDB" id="427476at2"/>
<dbReference type="eggNOG" id="ENOG5033B15">
    <property type="taxonomic scope" value="Bacteria"/>
</dbReference>
<protein>
    <recommendedName>
        <fullName evidence="2">CopG domain protein DNA-binding domain protein</fullName>
    </recommendedName>
</protein>
<dbReference type="HOGENOM" id="CLU_195392_0_0_3"/>
<proteinExistence type="predicted"/>
<evidence type="ECO:0000313" key="1">
    <source>
        <dbReference type="EMBL" id="ACL46583.1"/>
    </source>
</evidence>
<gene>
    <name evidence="1" type="ordered locus">Cyan7425_4270</name>
</gene>
<name>B8HXN8_CYAP4</name>
<accession>B8HXN8</accession>